<dbReference type="EnsemblMetazoa" id="XM_024226630.1">
    <property type="protein sequence ID" value="XP_024082398.1"/>
    <property type="gene ID" value="LOC106667165"/>
</dbReference>
<gene>
    <name evidence="6" type="primary">106667165</name>
</gene>
<evidence type="ECO:0000313" key="6">
    <source>
        <dbReference type="EnsemblMetazoa" id="XP_024082398.1"/>
    </source>
</evidence>
<dbReference type="Pfam" id="PF00728">
    <property type="entry name" value="Glyco_hydro_20"/>
    <property type="match status" value="1"/>
</dbReference>
<dbReference type="EC" id="3.2.1.52" evidence="3"/>
<accession>A0A8I6SJ14</accession>
<comment type="catalytic activity">
    <reaction evidence="1">
        <text>Hydrolysis of terminal non-reducing N-acetyl-D-hexosamine residues in N-acetyl-beta-D-hexosaminides.</text>
        <dbReference type="EC" id="3.2.1.52"/>
    </reaction>
</comment>
<dbReference type="CDD" id="cd06565">
    <property type="entry name" value="GH20_GcnA-like"/>
    <property type="match status" value="1"/>
</dbReference>
<feature type="domain" description="Glycoside hydrolase family 20 catalytic" evidence="5">
    <location>
        <begin position="177"/>
        <end position="316"/>
    </location>
</feature>
<evidence type="ECO:0000259" key="5">
    <source>
        <dbReference type="Pfam" id="PF00728"/>
    </source>
</evidence>
<comment type="similarity">
    <text evidence="2">Belongs to the glycosyl hydrolase 20 family.</text>
</comment>
<evidence type="ECO:0000256" key="3">
    <source>
        <dbReference type="ARBA" id="ARBA00012663"/>
    </source>
</evidence>
<dbReference type="InterPro" id="IPR015883">
    <property type="entry name" value="Glyco_hydro_20_cat"/>
</dbReference>
<evidence type="ECO:0000313" key="7">
    <source>
        <dbReference type="Proteomes" id="UP000494040"/>
    </source>
</evidence>
<dbReference type="OrthoDB" id="10023921at2759"/>
<name>A0A8I6SJ14_CIMLE</name>
<keyword evidence="7" id="KW-1185">Reference proteome</keyword>
<dbReference type="GO" id="GO:0005975">
    <property type="term" value="P:carbohydrate metabolic process"/>
    <property type="evidence" value="ECO:0007669"/>
    <property type="project" value="InterPro"/>
</dbReference>
<organism evidence="6 7">
    <name type="scientific">Cimex lectularius</name>
    <name type="common">Bed bug</name>
    <name type="synonym">Acanthia lectularia</name>
    <dbReference type="NCBI Taxonomy" id="79782"/>
    <lineage>
        <taxon>Eukaryota</taxon>
        <taxon>Metazoa</taxon>
        <taxon>Ecdysozoa</taxon>
        <taxon>Arthropoda</taxon>
        <taxon>Hexapoda</taxon>
        <taxon>Insecta</taxon>
        <taxon>Pterygota</taxon>
        <taxon>Neoptera</taxon>
        <taxon>Paraneoptera</taxon>
        <taxon>Hemiptera</taxon>
        <taxon>Heteroptera</taxon>
        <taxon>Panheteroptera</taxon>
        <taxon>Cimicomorpha</taxon>
        <taxon>Cimicidae</taxon>
        <taxon>Cimex</taxon>
    </lineage>
</organism>
<dbReference type="AlphaFoldDB" id="A0A8I6SJ14"/>
<dbReference type="Proteomes" id="UP000494040">
    <property type="component" value="Unassembled WGS sequence"/>
</dbReference>
<keyword evidence="4" id="KW-0378">Hydrolase</keyword>
<proteinExistence type="inferred from homology"/>
<dbReference type="OMA" id="VCSYPGH"/>
<sequence>MMKIAGHYAGWVTLTVWRKKTSLLVLVLAVILVVACFQYNSAKEVPEKEDEVAKVGSMQDKRSLLGGSSVQFVFNVPSQTVPSPAKSFISYNDESMLRDDIKKNEVSDMALNEMSSFSKTPYVPAKRLLHLDLKGAPPKVSYLKKVIQLAKDSGATGILLEWEDMFPWTGPLANIAAGNAYSKNDIKEILTFSMESDLEVIPLIQTFGHVEFALKHEEFAHLREVPESAQALCPSLNASLDFVQLLIDQVMELHPHSKYLHIGCDEVFQMGECSRCRNQQRENLFLNHVARVAGIVRSKYRNVTPIIWDDMLRHLTPNSLEQYRIGELVEPMVWVYAEDVYRFVSYSVWDKYAAIFPRVWAASAFKGAFGETLYIPNVKRHLENNLRWLDVMSNEGPKFKHGFQGIAITGWQRYDHFSVLCELLPAAIPSLTVTLVATTYGYMNSSLRAKLNSFLNCGILGPSSYFNLNTDPFLWDSYSRCAFPGNAFFKLTYRLNNAEKEADELISMIRKQKGWMTDYNVRHNFSTSLRIDELMQDHPRIQHSMISLAKSAKDALVDVFDIHTIAEWIEQKIYPYVSELDQIEKDANALRARKVWPRRPFPLLNDLYNRLGIQGDEENEVIPPG</sequence>
<dbReference type="PANTHER" id="PTHR21040">
    <property type="entry name" value="BCDNA.GH04120"/>
    <property type="match status" value="1"/>
</dbReference>
<dbReference type="InterPro" id="IPR017853">
    <property type="entry name" value="GH"/>
</dbReference>
<reference evidence="6" key="1">
    <citation type="submission" date="2022-01" db="UniProtKB">
        <authorList>
            <consortium name="EnsemblMetazoa"/>
        </authorList>
    </citation>
    <scope>IDENTIFICATION</scope>
</reference>
<evidence type="ECO:0000256" key="1">
    <source>
        <dbReference type="ARBA" id="ARBA00001231"/>
    </source>
</evidence>
<dbReference type="SUPFAM" id="SSF51445">
    <property type="entry name" value="(Trans)glycosidases"/>
    <property type="match status" value="1"/>
</dbReference>
<dbReference type="GO" id="GO:0004563">
    <property type="term" value="F:beta-N-acetylhexosaminidase activity"/>
    <property type="evidence" value="ECO:0007669"/>
    <property type="project" value="UniProtKB-EC"/>
</dbReference>
<protein>
    <recommendedName>
        <fullName evidence="3">beta-N-acetylhexosaminidase</fullName>
        <ecNumber evidence="3">3.2.1.52</ecNumber>
    </recommendedName>
</protein>
<evidence type="ECO:0000256" key="4">
    <source>
        <dbReference type="ARBA" id="ARBA00022801"/>
    </source>
</evidence>
<dbReference type="Gene3D" id="3.20.20.80">
    <property type="entry name" value="Glycosidases"/>
    <property type="match status" value="1"/>
</dbReference>
<dbReference type="PANTHER" id="PTHR21040:SF8">
    <property type="entry name" value="BCDNA.GH04120"/>
    <property type="match status" value="1"/>
</dbReference>
<dbReference type="InterPro" id="IPR038901">
    <property type="entry name" value="HEXDC-like"/>
</dbReference>
<evidence type="ECO:0000256" key="2">
    <source>
        <dbReference type="ARBA" id="ARBA00006285"/>
    </source>
</evidence>